<reference evidence="2 3" key="1">
    <citation type="journal article" date="2005" name="PLoS Biol.">
        <title>The genomes of Oryza sativa: a history of duplications.</title>
        <authorList>
            <person name="Yu J."/>
            <person name="Wang J."/>
            <person name="Lin W."/>
            <person name="Li S."/>
            <person name="Li H."/>
            <person name="Zhou J."/>
            <person name="Ni P."/>
            <person name="Dong W."/>
            <person name="Hu S."/>
            <person name="Zeng C."/>
            <person name="Zhang J."/>
            <person name="Zhang Y."/>
            <person name="Li R."/>
            <person name="Xu Z."/>
            <person name="Li S."/>
            <person name="Li X."/>
            <person name="Zheng H."/>
            <person name="Cong L."/>
            <person name="Lin L."/>
            <person name="Yin J."/>
            <person name="Geng J."/>
            <person name="Li G."/>
            <person name="Shi J."/>
            <person name="Liu J."/>
            <person name="Lv H."/>
            <person name="Li J."/>
            <person name="Wang J."/>
            <person name="Deng Y."/>
            <person name="Ran L."/>
            <person name="Shi X."/>
            <person name="Wang X."/>
            <person name="Wu Q."/>
            <person name="Li C."/>
            <person name="Ren X."/>
            <person name="Wang J."/>
            <person name="Wang X."/>
            <person name="Li D."/>
            <person name="Liu D."/>
            <person name="Zhang X."/>
            <person name="Ji Z."/>
            <person name="Zhao W."/>
            <person name="Sun Y."/>
            <person name="Zhang Z."/>
            <person name="Bao J."/>
            <person name="Han Y."/>
            <person name="Dong L."/>
            <person name="Ji J."/>
            <person name="Chen P."/>
            <person name="Wu S."/>
            <person name="Liu J."/>
            <person name="Xiao Y."/>
            <person name="Bu D."/>
            <person name="Tan J."/>
            <person name="Yang L."/>
            <person name="Ye C."/>
            <person name="Zhang J."/>
            <person name="Xu J."/>
            <person name="Zhou Y."/>
            <person name="Yu Y."/>
            <person name="Zhang B."/>
            <person name="Zhuang S."/>
            <person name="Wei H."/>
            <person name="Liu B."/>
            <person name="Lei M."/>
            <person name="Yu H."/>
            <person name="Li Y."/>
            <person name="Xu H."/>
            <person name="Wei S."/>
            <person name="He X."/>
            <person name="Fang L."/>
            <person name="Zhang Z."/>
            <person name="Zhang Y."/>
            <person name="Huang X."/>
            <person name="Su Z."/>
            <person name="Tong W."/>
            <person name="Li J."/>
            <person name="Tong Z."/>
            <person name="Li S."/>
            <person name="Ye J."/>
            <person name="Wang L."/>
            <person name="Fang L."/>
            <person name="Lei T."/>
            <person name="Chen C."/>
            <person name="Chen H."/>
            <person name="Xu Z."/>
            <person name="Li H."/>
            <person name="Huang H."/>
            <person name="Zhang F."/>
            <person name="Xu H."/>
            <person name="Li N."/>
            <person name="Zhao C."/>
            <person name="Li S."/>
            <person name="Dong L."/>
            <person name="Huang Y."/>
            <person name="Li L."/>
            <person name="Xi Y."/>
            <person name="Qi Q."/>
            <person name="Li W."/>
            <person name="Zhang B."/>
            <person name="Hu W."/>
            <person name="Zhang Y."/>
            <person name="Tian X."/>
            <person name="Jiao Y."/>
            <person name="Liang X."/>
            <person name="Jin J."/>
            <person name="Gao L."/>
            <person name="Zheng W."/>
            <person name="Hao B."/>
            <person name="Liu S."/>
            <person name="Wang W."/>
            <person name="Yuan L."/>
            <person name="Cao M."/>
            <person name="McDermott J."/>
            <person name="Samudrala R."/>
            <person name="Wang J."/>
            <person name="Wong G.K."/>
            <person name="Yang H."/>
        </authorList>
    </citation>
    <scope>NUCLEOTIDE SEQUENCE [LARGE SCALE GENOMIC DNA]</scope>
    <source>
        <strain evidence="3">cv. 93-11</strain>
    </source>
</reference>
<sequence>MTRLQGRNPFAVLVKLGNDVLCWAPSMVSVLQLLAPPRLISGGSPPALMASSSTSTGAGTLGYYCAAATTMDQSFSSLSSSPCVRAQGSTSWKSQEKEGPEGEDDNKADDV</sequence>
<dbReference type="Proteomes" id="UP000007015">
    <property type="component" value="Chromosome 1"/>
</dbReference>
<name>B8ABZ4_ORYSI</name>
<organism evidence="2 3">
    <name type="scientific">Oryza sativa subsp. indica</name>
    <name type="common">Rice</name>
    <dbReference type="NCBI Taxonomy" id="39946"/>
    <lineage>
        <taxon>Eukaryota</taxon>
        <taxon>Viridiplantae</taxon>
        <taxon>Streptophyta</taxon>
        <taxon>Embryophyta</taxon>
        <taxon>Tracheophyta</taxon>
        <taxon>Spermatophyta</taxon>
        <taxon>Magnoliopsida</taxon>
        <taxon>Liliopsida</taxon>
        <taxon>Poales</taxon>
        <taxon>Poaceae</taxon>
        <taxon>BOP clade</taxon>
        <taxon>Oryzoideae</taxon>
        <taxon>Oryzeae</taxon>
        <taxon>Oryzinae</taxon>
        <taxon>Oryza</taxon>
        <taxon>Oryza sativa</taxon>
    </lineage>
</organism>
<dbReference type="AlphaFoldDB" id="B8ABZ4"/>
<evidence type="ECO:0000313" key="2">
    <source>
        <dbReference type="EMBL" id="EEC71076.1"/>
    </source>
</evidence>
<gene>
    <name evidence="2" type="ORF">OsI_02835</name>
</gene>
<feature type="compositionally biased region" description="Polar residues" evidence="1">
    <location>
        <begin position="76"/>
        <end position="93"/>
    </location>
</feature>
<proteinExistence type="predicted"/>
<dbReference type="Gramene" id="BGIOSGA003979-TA">
    <property type="protein sequence ID" value="BGIOSGA003979-PA"/>
    <property type="gene ID" value="BGIOSGA003979"/>
</dbReference>
<protein>
    <submittedName>
        <fullName evidence="2">Uncharacterized protein</fullName>
    </submittedName>
</protein>
<feature type="region of interest" description="Disordered" evidence="1">
    <location>
        <begin position="76"/>
        <end position="111"/>
    </location>
</feature>
<keyword evidence="3" id="KW-1185">Reference proteome</keyword>
<dbReference type="EMBL" id="CM000126">
    <property type="protein sequence ID" value="EEC71076.1"/>
    <property type="molecule type" value="Genomic_DNA"/>
</dbReference>
<dbReference type="HOGENOM" id="CLU_2162583_0_0_1"/>
<accession>B8ABZ4</accession>
<evidence type="ECO:0000313" key="3">
    <source>
        <dbReference type="Proteomes" id="UP000007015"/>
    </source>
</evidence>
<feature type="compositionally biased region" description="Acidic residues" evidence="1">
    <location>
        <begin position="101"/>
        <end position="111"/>
    </location>
</feature>
<evidence type="ECO:0000256" key="1">
    <source>
        <dbReference type="SAM" id="MobiDB-lite"/>
    </source>
</evidence>